<dbReference type="PANTHER" id="PTHR11884:SF1">
    <property type="entry name" value="GOLGI APPARATUS PROTEIN 1"/>
    <property type="match status" value="1"/>
</dbReference>
<dbReference type="InterPro" id="IPR001893">
    <property type="entry name" value="Cys-rich_GLG1_repeat"/>
</dbReference>
<dbReference type="PANTHER" id="PTHR11884">
    <property type="entry name" value="SELECTIN LIGAND RELATED"/>
    <property type="match status" value="1"/>
</dbReference>
<dbReference type="InterPro" id="IPR039728">
    <property type="entry name" value="GLG1"/>
</dbReference>
<feature type="chain" id="PRO_5007572929" evidence="2">
    <location>
        <begin position="21"/>
        <end position="127"/>
    </location>
</feature>
<sequence length="127" mass="13912">MNKYVAVCVMVLGMTSFAQAHQNGGGACDKDRESLCAGVEPGGGRIAKCLHENKEKVSAECKAHLESAREKLADMKEACHEEAEKYCGDVKPGKGRILKCMKEHKDKLSAACKEEIASAKEMRKKRK</sequence>
<feature type="signal peptide" evidence="2">
    <location>
        <begin position="1"/>
        <end position="20"/>
    </location>
</feature>
<dbReference type="Proteomes" id="UP000075391">
    <property type="component" value="Unassembled WGS sequence"/>
</dbReference>
<feature type="coiled-coil region" evidence="1">
    <location>
        <begin position="58"/>
        <end position="85"/>
    </location>
</feature>
<evidence type="ECO:0000256" key="2">
    <source>
        <dbReference type="SAM" id="SignalP"/>
    </source>
</evidence>
<keyword evidence="2" id="KW-0732">Signal</keyword>
<comment type="caution">
    <text evidence="3">The sequence shown here is derived from an EMBL/GenBank/DDBJ whole genome shotgun (WGS) entry which is preliminary data.</text>
</comment>
<protein>
    <submittedName>
        <fullName evidence="3">Uncharacterized protein</fullName>
    </submittedName>
</protein>
<dbReference type="AlphaFoldDB" id="A0A150WHF3"/>
<dbReference type="Pfam" id="PF00839">
    <property type="entry name" value="Cys_rich_FGFR"/>
    <property type="match status" value="2"/>
</dbReference>
<dbReference type="OrthoDB" id="5295918at2"/>
<accession>A0A150WHF3</accession>
<reference evidence="3 4" key="1">
    <citation type="submission" date="2016-03" db="EMBL/GenBank/DDBJ databases">
        <authorList>
            <person name="Ploux O."/>
        </authorList>
    </citation>
    <scope>NUCLEOTIDE SEQUENCE [LARGE SCALE GENOMIC DNA]</scope>
    <source>
        <strain evidence="3 4">BER2</strain>
    </source>
</reference>
<organism evidence="3 4">
    <name type="scientific">Bdellovibrio bacteriovorus</name>
    <dbReference type="NCBI Taxonomy" id="959"/>
    <lineage>
        <taxon>Bacteria</taxon>
        <taxon>Pseudomonadati</taxon>
        <taxon>Bdellovibrionota</taxon>
        <taxon>Bdellovibrionia</taxon>
        <taxon>Bdellovibrionales</taxon>
        <taxon>Pseudobdellovibrionaceae</taxon>
        <taxon>Bdellovibrio</taxon>
    </lineage>
</organism>
<dbReference type="EMBL" id="LUKF01000015">
    <property type="protein sequence ID" value="KYG62515.1"/>
    <property type="molecule type" value="Genomic_DNA"/>
</dbReference>
<dbReference type="RefSeq" id="WP_063243884.1">
    <property type="nucleotide sequence ID" value="NZ_CP168967.1"/>
</dbReference>
<evidence type="ECO:0000313" key="3">
    <source>
        <dbReference type="EMBL" id="KYG62515.1"/>
    </source>
</evidence>
<dbReference type="GO" id="GO:0016020">
    <property type="term" value="C:membrane"/>
    <property type="evidence" value="ECO:0007669"/>
    <property type="project" value="InterPro"/>
</dbReference>
<dbReference type="PROSITE" id="PS51257">
    <property type="entry name" value="PROKAR_LIPOPROTEIN"/>
    <property type="match status" value="1"/>
</dbReference>
<gene>
    <name evidence="3" type="ORF">AZI85_05765</name>
</gene>
<name>A0A150WHF3_BDEBC</name>
<evidence type="ECO:0000313" key="4">
    <source>
        <dbReference type="Proteomes" id="UP000075391"/>
    </source>
</evidence>
<evidence type="ECO:0000256" key="1">
    <source>
        <dbReference type="SAM" id="Coils"/>
    </source>
</evidence>
<keyword evidence="1" id="KW-0175">Coiled coil</keyword>
<proteinExistence type="predicted"/>